<evidence type="ECO:0000256" key="1">
    <source>
        <dbReference type="SAM" id="Phobius"/>
    </source>
</evidence>
<feature type="transmembrane region" description="Helical" evidence="1">
    <location>
        <begin position="107"/>
        <end position="124"/>
    </location>
</feature>
<feature type="transmembrane region" description="Helical" evidence="1">
    <location>
        <begin position="136"/>
        <end position="162"/>
    </location>
</feature>
<comment type="caution">
    <text evidence="2">The sequence shown here is derived from an EMBL/GenBank/DDBJ whole genome shotgun (WGS) entry which is preliminary data.</text>
</comment>
<dbReference type="PANTHER" id="PTHR35307:SF3">
    <property type="entry name" value="DUF4220 DOMAIN-CONTAINING PROTEIN"/>
    <property type="match status" value="1"/>
</dbReference>
<evidence type="ECO:0000313" key="2">
    <source>
        <dbReference type="EMBL" id="KAL3499561.1"/>
    </source>
</evidence>
<dbReference type="EMBL" id="JBJUIK010000016">
    <property type="protein sequence ID" value="KAL3499561.1"/>
    <property type="molecule type" value="Genomic_DNA"/>
</dbReference>
<accession>A0ABD2XXQ9</accession>
<name>A0ABD2XXQ9_9GENT</name>
<dbReference type="PANTHER" id="PTHR35307">
    <property type="entry name" value="PROTEIN, PUTATIVE-RELATED"/>
    <property type="match status" value="1"/>
</dbReference>
<feature type="transmembrane region" description="Helical" evidence="1">
    <location>
        <begin position="286"/>
        <end position="307"/>
    </location>
</feature>
<gene>
    <name evidence="2" type="ORF">ACH5RR_038654</name>
</gene>
<organism evidence="2 3">
    <name type="scientific">Cinchona calisaya</name>
    <dbReference type="NCBI Taxonomy" id="153742"/>
    <lineage>
        <taxon>Eukaryota</taxon>
        <taxon>Viridiplantae</taxon>
        <taxon>Streptophyta</taxon>
        <taxon>Embryophyta</taxon>
        <taxon>Tracheophyta</taxon>
        <taxon>Spermatophyta</taxon>
        <taxon>Magnoliopsida</taxon>
        <taxon>eudicotyledons</taxon>
        <taxon>Gunneridae</taxon>
        <taxon>Pentapetalae</taxon>
        <taxon>asterids</taxon>
        <taxon>lamiids</taxon>
        <taxon>Gentianales</taxon>
        <taxon>Rubiaceae</taxon>
        <taxon>Cinchonoideae</taxon>
        <taxon>Cinchoneae</taxon>
        <taxon>Cinchona</taxon>
    </lineage>
</organism>
<sequence length="537" mass="59806">MPSYTCDRVICEILQHGLETDQNTLQKLAQYAQPMPWIGLYIAAASLTCFLAVAADTFHGFRHKKLWFPTKFSALNAASLTVLGAALKLPEDLGNPMPGGSDQLTKLSGIVLLCTSMFMFFPSLGQLNDKEILTNLAALSILVITTFVNICIQLGTGVIYTLKLEHTFFLVLLMFLVMLMCFSAIAIPTTKAYIQLKYSEAHNLTSCESEGRRKITAEALKDALTRYWLMAETGDPQFLIARSVTCFASGAICFSLAIILTEAAVRTYLNNDRLIEGNGSYTDYSYTIYVILAFQVLGVMAATFVSVSRCLATITFPWLGEGNDRCWYSFKIENYWIQRLEEWKGNPLSIQVRGWKRKKFAQRAKTLALKICIAIQRAIIVISKSLQTFFVLCASFISPLSCCKRLLNPSLAASNNQDGSVPESGSVPDLCSYILLLEDEPKLPDRVLENISSSLNQFIMIGKRKQVVNLAQLLLKSSDLKGLVEFDKDHIPGLNAKEPDFAHSHTSKHCHCASQHRIWRCCSIATLREGMSLCMQA</sequence>
<dbReference type="Proteomes" id="UP001630127">
    <property type="component" value="Unassembled WGS sequence"/>
</dbReference>
<keyword evidence="1" id="KW-0472">Membrane</keyword>
<keyword evidence="1" id="KW-0812">Transmembrane</keyword>
<reference evidence="2 3" key="1">
    <citation type="submission" date="2024-11" db="EMBL/GenBank/DDBJ databases">
        <title>A near-complete genome assembly of Cinchona calisaya.</title>
        <authorList>
            <person name="Lian D.C."/>
            <person name="Zhao X.W."/>
            <person name="Wei L."/>
        </authorList>
    </citation>
    <scope>NUCLEOTIDE SEQUENCE [LARGE SCALE GENOMIC DNA]</scope>
    <source>
        <tissue evidence="2">Nenye</tissue>
    </source>
</reference>
<feature type="transmembrane region" description="Helical" evidence="1">
    <location>
        <begin position="239"/>
        <end position="260"/>
    </location>
</feature>
<proteinExistence type="predicted"/>
<evidence type="ECO:0000313" key="3">
    <source>
        <dbReference type="Proteomes" id="UP001630127"/>
    </source>
</evidence>
<keyword evidence="1" id="KW-1133">Transmembrane helix</keyword>
<feature type="transmembrane region" description="Helical" evidence="1">
    <location>
        <begin position="35"/>
        <end position="54"/>
    </location>
</feature>
<feature type="transmembrane region" description="Helical" evidence="1">
    <location>
        <begin position="168"/>
        <end position="187"/>
    </location>
</feature>
<keyword evidence="3" id="KW-1185">Reference proteome</keyword>
<dbReference type="AlphaFoldDB" id="A0ABD2XXQ9"/>
<protein>
    <submittedName>
        <fullName evidence="2">Uncharacterized protein</fullName>
    </submittedName>
</protein>